<reference evidence="1" key="1">
    <citation type="submission" date="2021-05" db="EMBL/GenBank/DDBJ databases">
        <authorList>
            <person name="Alioto T."/>
            <person name="Alioto T."/>
            <person name="Gomez Garrido J."/>
        </authorList>
    </citation>
    <scope>NUCLEOTIDE SEQUENCE</scope>
</reference>
<sequence>MEFTRENSNWCRWMDTSTHGCYNRGQLPSNGSKHDTFLHRHSVPCSTCRGSSYANDAGITRRYTTHGVSKTSPKSTKCGKYNSIRSFRSLNISILDQNTEEKKNIYFHYLLLYACKNK</sequence>
<dbReference type="EMBL" id="HBUF01344433">
    <property type="protein sequence ID" value="CAG6707710.1"/>
    <property type="molecule type" value="Transcribed_RNA"/>
</dbReference>
<protein>
    <submittedName>
        <fullName evidence="1">Uncharacterized protein</fullName>
    </submittedName>
</protein>
<dbReference type="AlphaFoldDB" id="A0A8D8UN74"/>
<evidence type="ECO:0000313" key="1">
    <source>
        <dbReference type="EMBL" id="CAG6707707.1"/>
    </source>
</evidence>
<proteinExistence type="predicted"/>
<organism evidence="1">
    <name type="scientific">Cacopsylla melanoneura</name>
    <dbReference type="NCBI Taxonomy" id="428564"/>
    <lineage>
        <taxon>Eukaryota</taxon>
        <taxon>Metazoa</taxon>
        <taxon>Ecdysozoa</taxon>
        <taxon>Arthropoda</taxon>
        <taxon>Hexapoda</taxon>
        <taxon>Insecta</taxon>
        <taxon>Pterygota</taxon>
        <taxon>Neoptera</taxon>
        <taxon>Paraneoptera</taxon>
        <taxon>Hemiptera</taxon>
        <taxon>Sternorrhyncha</taxon>
        <taxon>Psylloidea</taxon>
        <taxon>Psyllidae</taxon>
        <taxon>Psyllinae</taxon>
        <taxon>Cacopsylla</taxon>
    </lineage>
</organism>
<dbReference type="EMBL" id="HBUF01265631">
    <property type="protein sequence ID" value="CAG6684050.1"/>
    <property type="molecule type" value="Transcribed_RNA"/>
</dbReference>
<dbReference type="EMBL" id="HBUF01344431">
    <property type="protein sequence ID" value="CAG6707704.1"/>
    <property type="molecule type" value="Transcribed_RNA"/>
</dbReference>
<dbReference type="EMBL" id="HBUF01344432">
    <property type="protein sequence ID" value="CAG6707707.1"/>
    <property type="molecule type" value="Transcribed_RNA"/>
</dbReference>
<accession>A0A8D8UN74</accession>
<name>A0A8D8UN74_9HEMI</name>
<dbReference type="EMBL" id="HBUF01265632">
    <property type="protein sequence ID" value="CAG6684054.1"/>
    <property type="molecule type" value="Transcribed_RNA"/>
</dbReference>